<keyword evidence="1" id="KW-0067">ATP-binding</keyword>
<dbReference type="EMBL" id="JAANIB010007226">
    <property type="protein sequence ID" value="KAG5327033.1"/>
    <property type="molecule type" value="Genomic_DNA"/>
</dbReference>
<keyword evidence="1" id="KW-0547">Nucleotide-binding</keyword>
<evidence type="ECO:0000313" key="1">
    <source>
        <dbReference type="EMBL" id="KAG5327033.1"/>
    </source>
</evidence>
<dbReference type="SUPFAM" id="SSF54001">
    <property type="entry name" value="Cysteine proteinases"/>
    <property type="match status" value="1"/>
</dbReference>
<keyword evidence="1" id="KW-0347">Helicase</keyword>
<dbReference type="InterPro" id="IPR038765">
    <property type="entry name" value="Papain-like_cys_pep_sf"/>
</dbReference>
<proteinExistence type="predicted"/>
<protein>
    <submittedName>
        <fullName evidence="1">PIF1 helicase</fullName>
    </submittedName>
</protein>
<keyword evidence="1" id="KW-0378">Hydrolase</keyword>
<name>A0A836FL34_9HYME</name>
<dbReference type="SUPFAM" id="SSF52540">
    <property type="entry name" value="P-loop containing nucleoside triphosphate hydrolases"/>
    <property type="match status" value="1"/>
</dbReference>
<dbReference type="InterPro" id="IPR051055">
    <property type="entry name" value="PIF1_helicase"/>
</dbReference>
<accession>A0A836FL34</accession>
<dbReference type="AlphaFoldDB" id="A0A836FL34"/>
<sequence length="264" mass="30110">MVVVPHQKQFPLSLSYGITIDKSQGITCKNAMMDLETNVFSDGQIYVSLSRVSTLESLHLINFNPASVKANSGAIVEYNRLRSVFKAQLNQFREKGCENSRLSMDHIIDDVQNYGCEELKSIVTWKIYGFCSNDHVSCYANVILQCAFHCVRIRQQILKNKVSNALTDAICAYVERKCCNILAVKRSVGERFEERRHNKMDSEFFTALMSTYSEINDVLELELKHVISCSNTKCNYNVTTLKKSCLLILSIQSTFKRKKDVCKL</sequence>
<evidence type="ECO:0000313" key="2">
    <source>
        <dbReference type="Proteomes" id="UP000670152"/>
    </source>
</evidence>
<gene>
    <name evidence="1" type="primary">Pif1_7</name>
    <name evidence="1" type="ORF">G6Z77_0008617</name>
</gene>
<feature type="non-terminal residue" evidence="1">
    <location>
        <position position="1"/>
    </location>
</feature>
<keyword evidence="2" id="KW-1185">Reference proteome</keyword>
<dbReference type="Gene3D" id="3.90.70.10">
    <property type="entry name" value="Cysteine proteinases"/>
    <property type="match status" value="1"/>
</dbReference>
<organism evidence="1 2">
    <name type="scientific">Acromyrmex heyeri</name>
    <dbReference type="NCBI Taxonomy" id="230685"/>
    <lineage>
        <taxon>Eukaryota</taxon>
        <taxon>Metazoa</taxon>
        <taxon>Ecdysozoa</taxon>
        <taxon>Arthropoda</taxon>
        <taxon>Hexapoda</taxon>
        <taxon>Insecta</taxon>
        <taxon>Pterygota</taxon>
        <taxon>Neoptera</taxon>
        <taxon>Endopterygota</taxon>
        <taxon>Hymenoptera</taxon>
        <taxon>Apocrita</taxon>
        <taxon>Aculeata</taxon>
        <taxon>Formicoidea</taxon>
        <taxon>Formicidae</taxon>
        <taxon>Myrmicinae</taxon>
        <taxon>Acromyrmex</taxon>
    </lineage>
</organism>
<reference evidence="1 2" key="1">
    <citation type="submission" date="2020-02" db="EMBL/GenBank/DDBJ databases">
        <title>Relaxed selection underlies rapid genomic changes in the transitions from sociality to social parasitism in ants.</title>
        <authorList>
            <person name="Bi X."/>
        </authorList>
    </citation>
    <scope>NUCLEOTIDE SEQUENCE [LARGE SCALE GENOMIC DNA]</scope>
    <source>
        <strain evidence="1">BGI-DK2014b</strain>
        <tissue evidence="1">Whole body</tissue>
    </source>
</reference>
<feature type="non-terminal residue" evidence="1">
    <location>
        <position position="264"/>
    </location>
</feature>
<dbReference type="InterPro" id="IPR027417">
    <property type="entry name" value="P-loop_NTPase"/>
</dbReference>
<dbReference type="Proteomes" id="UP000670152">
    <property type="component" value="Unassembled WGS sequence"/>
</dbReference>
<comment type="caution">
    <text evidence="1">The sequence shown here is derived from an EMBL/GenBank/DDBJ whole genome shotgun (WGS) entry which is preliminary data.</text>
</comment>
<dbReference type="GO" id="GO:0004386">
    <property type="term" value="F:helicase activity"/>
    <property type="evidence" value="ECO:0007669"/>
    <property type="project" value="UniProtKB-KW"/>
</dbReference>
<dbReference type="PANTHER" id="PTHR47642">
    <property type="entry name" value="ATP-DEPENDENT DNA HELICASE"/>
    <property type="match status" value="1"/>
</dbReference>
<dbReference type="OrthoDB" id="416437at2759"/>